<proteinExistence type="predicted"/>
<protein>
    <submittedName>
        <fullName evidence="1">DNA pol B 2 domain-containing protein</fullName>
    </submittedName>
</protein>
<dbReference type="Proteomes" id="UP000478052">
    <property type="component" value="Unassembled WGS sequence"/>
</dbReference>
<organism evidence="1 2">
    <name type="scientific">Aphis craccivora</name>
    <name type="common">Cowpea aphid</name>
    <dbReference type="NCBI Taxonomy" id="307492"/>
    <lineage>
        <taxon>Eukaryota</taxon>
        <taxon>Metazoa</taxon>
        <taxon>Ecdysozoa</taxon>
        <taxon>Arthropoda</taxon>
        <taxon>Hexapoda</taxon>
        <taxon>Insecta</taxon>
        <taxon>Pterygota</taxon>
        <taxon>Neoptera</taxon>
        <taxon>Paraneoptera</taxon>
        <taxon>Hemiptera</taxon>
        <taxon>Sternorrhyncha</taxon>
        <taxon>Aphidomorpha</taxon>
        <taxon>Aphidoidea</taxon>
        <taxon>Aphididae</taxon>
        <taxon>Aphidini</taxon>
        <taxon>Aphis</taxon>
        <taxon>Aphis</taxon>
    </lineage>
</organism>
<evidence type="ECO:0000313" key="1">
    <source>
        <dbReference type="EMBL" id="KAF0734317.1"/>
    </source>
</evidence>
<dbReference type="InterPro" id="IPR004211">
    <property type="entry name" value="Endonuclease_7"/>
</dbReference>
<dbReference type="Gene3D" id="3.40.1800.10">
    <property type="entry name" value="His-Me finger endonucleases"/>
    <property type="match status" value="1"/>
</dbReference>
<feature type="non-terminal residue" evidence="1">
    <location>
        <position position="1"/>
    </location>
</feature>
<evidence type="ECO:0000313" key="2">
    <source>
        <dbReference type="Proteomes" id="UP000478052"/>
    </source>
</evidence>
<dbReference type="SUPFAM" id="SSF54060">
    <property type="entry name" value="His-Me finger endonucleases"/>
    <property type="match status" value="1"/>
</dbReference>
<dbReference type="InterPro" id="IPR038563">
    <property type="entry name" value="Endonuclease_7_sf"/>
</dbReference>
<keyword evidence="2" id="KW-1185">Reference proteome</keyword>
<dbReference type="AlphaFoldDB" id="A0A6G0X336"/>
<sequence>ASENVPLELLKQFGIPTEPIIYRGSENKQDVAKHFMESIVDVSEKIEKLLTTNIPLTMTDEDITRHTVCFKCNLCKCDVNNLTRIRDHDHLTGKFRQTLCNRCNLSLKQPKYVPVFLHSKKLIEK</sequence>
<dbReference type="Pfam" id="PF02945">
    <property type="entry name" value="Endonuclease_7"/>
    <property type="match status" value="1"/>
</dbReference>
<gene>
    <name evidence="1" type="ORF">FWK35_00019119</name>
</gene>
<dbReference type="OrthoDB" id="6624792at2759"/>
<dbReference type="EMBL" id="VUJU01008196">
    <property type="protein sequence ID" value="KAF0734317.1"/>
    <property type="molecule type" value="Genomic_DNA"/>
</dbReference>
<comment type="caution">
    <text evidence="1">The sequence shown here is derived from an EMBL/GenBank/DDBJ whole genome shotgun (WGS) entry which is preliminary data.</text>
</comment>
<reference evidence="1 2" key="1">
    <citation type="submission" date="2019-08" db="EMBL/GenBank/DDBJ databases">
        <title>Whole genome of Aphis craccivora.</title>
        <authorList>
            <person name="Voronova N.V."/>
            <person name="Shulinski R.S."/>
            <person name="Bandarenka Y.V."/>
            <person name="Zhorov D.G."/>
            <person name="Warner D."/>
        </authorList>
    </citation>
    <scope>NUCLEOTIDE SEQUENCE [LARGE SCALE GENOMIC DNA]</scope>
    <source>
        <strain evidence="1">180601</strain>
        <tissue evidence="1">Whole Body</tissue>
    </source>
</reference>
<name>A0A6G0X336_APHCR</name>
<dbReference type="InterPro" id="IPR044925">
    <property type="entry name" value="His-Me_finger_sf"/>
</dbReference>
<accession>A0A6G0X336</accession>